<evidence type="ECO:0000256" key="2">
    <source>
        <dbReference type="ARBA" id="ARBA00023015"/>
    </source>
</evidence>
<evidence type="ECO:0000256" key="3">
    <source>
        <dbReference type="ARBA" id="ARBA00023125"/>
    </source>
</evidence>
<sequence length="94" mass="10278">GLSASIRSLEEDLGGPLFIRSTRRVDLTPAGEVLFDEARRVLTAARAARHATAMVISGTGGMQFMGDWAKGEFANANKKPDVDYILPVRKLFDR</sequence>
<dbReference type="PANTHER" id="PTHR30346:SF28">
    <property type="entry name" value="HTH-TYPE TRANSCRIPTIONAL REGULATOR CYNR"/>
    <property type="match status" value="1"/>
</dbReference>
<gene>
    <name evidence="6" type="ORF">ABH943_008663</name>
</gene>
<name>A0ABW8MZ51_9BURK</name>
<accession>A0ABW8MZ51</accession>
<dbReference type="EMBL" id="JBIYDN010000056">
    <property type="protein sequence ID" value="MFK4448619.1"/>
    <property type="molecule type" value="Genomic_DNA"/>
</dbReference>
<organism evidence="6 7">
    <name type="scientific">Caballeronia udeis</name>
    <dbReference type="NCBI Taxonomy" id="1232866"/>
    <lineage>
        <taxon>Bacteria</taxon>
        <taxon>Pseudomonadati</taxon>
        <taxon>Pseudomonadota</taxon>
        <taxon>Betaproteobacteria</taxon>
        <taxon>Burkholderiales</taxon>
        <taxon>Burkholderiaceae</taxon>
        <taxon>Caballeronia</taxon>
    </lineage>
</organism>
<keyword evidence="4" id="KW-0804">Transcription</keyword>
<dbReference type="Gene3D" id="1.10.10.10">
    <property type="entry name" value="Winged helix-like DNA-binding domain superfamily/Winged helix DNA-binding domain"/>
    <property type="match status" value="1"/>
</dbReference>
<dbReference type="Pfam" id="PF00126">
    <property type="entry name" value="HTH_1"/>
    <property type="match status" value="1"/>
</dbReference>
<evidence type="ECO:0000256" key="1">
    <source>
        <dbReference type="ARBA" id="ARBA00009437"/>
    </source>
</evidence>
<comment type="similarity">
    <text evidence="1">Belongs to the LysR transcriptional regulatory family.</text>
</comment>
<proteinExistence type="inferred from homology"/>
<evidence type="ECO:0000259" key="5">
    <source>
        <dbReference type="PROSITE" id="PS50931"/>
    </source>
</evidence>
<dbReference type="InterPro" id="IPR000847">
    <property type="entry name" value="LysR_HTH_N"/>
</dbReference>
<dbReference type="PANTHER" id="PTHR30346">
    <property type="entry name" value="TRANSCRIPTIONAL DUAL REGULATOR HCAR-RELATED"/>
    <property type="match status" value="1"/>
</dbReference>
<comment type="caution">
    <text evidence="6">The sequence shown here is derived from an EMBL/GenBank/DDBJ whole genome shotgun (WGS) entry which is preliminary data.</text>
</comment>
<keyword evidence="7" id="KW-1185">Reference proteome</keyword>
<evidence type="ECO:0000313" key="6">
    <source>
        <dbReference type="EMBL" id="MFK4448619.1"/>
    </source>
</evidence>
<dbReference type="Gene3D" id="3.40.190.10">
    <property type="entry name" value="Periplasmic binding protein-like II"/>
    <property type="match status" value="1"/>
</dbReference>
<feature type="domain" description="HTH lysR-type" evidence="5">
    <location>
        <begin position="1"/>
        <end position="28"/>
    </location>
</feature>
<dbReference type="Proteomes" id="UP001620514">
    <property type="component" value="Unassembled WGS sequence"/>
</dbReference>
<dbReference type="SUPFAM" id="SSF46785">
    <property type="entry name" value="Winged helix' DNA-binding domain"/>
    <property type="match status" value="1"/>
</dbReference>
<reference evidence="6 7" key="1">
    <citation type="submission" date="2024-11" db="EMBL/GenBank/DDBJ databases">
        <title>Using genomics to understand microbial adaptation to soil warming.</title>
        <authorList>
            <person name="Deangelis K.M. PhD."/>
        </authorList>
    </citation>
    <scope>NUCLEOTIDE SEQUENCE [LARGE SCALE GENOMIC DNA]</scope>
    <source>
        <strain evidence="6 7">GAS97</strain>
    </source>
</reference>
<protein>
    <recommendedName>
        <fullName evidence="5">HTH lysR-type domain-containing protein</fullName>
    </recommendedName>
</protein>
<dbReference type="InterPro" id="IPR036388">
    <property type="entry name" value="WH-like_DNA-bd_sf"/>
</dbReference>
<dbReference type="InterPro" id="IPR036390">
    <property type="entry name" value="WH_DNA-bd_sf"/>
</dbReference>
<evidence type="ECO:0000313" key="7">
    <source>
        <dbReference type="Proteomes" id="UP001620514"/>
    </source>
</evidence>
<dbReference type="PROSITE" id="PS50931">
    <property type="entry name" value="HTH_LYSR"/>
    <property type="match status" value="1"/>
</dbReference>
<keyword evidence="3" id="KW-0238">DNA-binding</keyword>
<evidence type="ECO:0000256" key="4">
    <source>
        <dbReference type="ARBA" id="ARBA00023163"/>
    </source>
</evidence>
<keyword evidence="2" id="KW-0805">Transcription regulation</keyword>
<feature type="non-terminal residue" evidence="6">
    <location>
        <position position="1"/>
    </location>
</feature>